<dbReference type="PANTHER" id="PTHR43918:SF4">
    <property type="entry name" value="CARBOXYLIC ESTER HYDROLASE"/>
    <property type="match status" value="1"/>
</dbReference>
<dbReference type="GO" id="GO:0052689">
    <property type="term" value="F:carboxylic ester hydrolase activity"/>
    <property type="evidence" value="ECO:0007669"/>
    <property type="project" value="TreeGrafter"/>
</dbReference>
<feature type="chain" id="PRO_5040534531" description="Carboxylic ester hydrolase" evidence="3">
    <location>
        <begin position="25"/>
        <end position="538"/>
    </location>
</feature>
<dbReference type="PANTHER" id="PTHR43918">
    <property type="entry name" value="ACETYLCHOLINESTERASE"/>
    <property type="match status" value="1"/>
</dbReference>
<evidence type="ECO:0000256" key="2">
    <source>
        <dbReference type="ARBA" id="ARBA00022801"/>
    </source>
</evidence>
<feature type="signal peptide" evidence="3">
    <location>
        <begin position="1"/>
        <end position="24"/>
    </location>
</feature>
<feature type="domain" description="Carboxylesterase type B" evidence="4">
    <location>
        <begin position="383"/>
        <end position="501"/>
    </location>
</feature>
<keyword evidence="2 3" id="KW-0378">Hydrolase</keyword>
<feature type="domain" description="Carboxylesterase type B" evidence="4">
    <location>
        <begin position="36"/>
        <end position="365"/>
    </location>
</feature>
<dbReference type="InterPro" id="IPR002018">
    <property type="entry name" value="CarbesteraseB"/>
</dbReference>
<proteinExistence type="inferred from homology"/>
<evidence type="ECO:0000259" key="4">
    <source>
        <dbReference type="Pfam" id="PF00135"/>
    </source>
</evidence>
<protein>
    <recommendedName>
        <fullName evidence="3">Carboxylic ester hydrolase</fullName>
        <ecNumber evidence="3">3.1.1.-</ecNumber>
    </recommendedName>
</protein>
<evidence type="ECO:0000313" key="6">
    <source>
        <dbReference type="Proteomes" id="UP000807469"/>
    </source>
</evidence>
<dbReference type="Proteomes" id="UP000807469">
    <property type="component" value="Unassembled WGS sequence"/>
</dbReference>
<dbReference type="AlphaFoldDB" id="A0A9P5YSV3"/>
<gene>
    <name evidence="5" type="ORF">BDN70DRAFT_884002</name>
</gene>
<accession>A0A9P5YSV3</accession>
<name>A0A9P5YSV3_9AGAR</name>
<evidence type="ECO:0000256" key="3">
    <source>
        <dbReference type="RuleBase" id="RU361235"/>
    </source>
</evidence>
<dbReference type="InterPro" id="IPR050654">
    <property type="entry name" value="AChE-related_enzymes"/>
</dbReference>
<comment type="caution">
    <text evidence="5">The sequence shown here is derived from an EMBL/GenBank/DDBJ whole genome shotgun (WGS) entry which is preliminary data.</text>
</comment>
<keyword evidence="6" id="KW-1185">Reference proteome</keyword>
<organism evidence="5 6">
    <name type="scientific">Pholiota conissans</name>
    <dbReference type="NCBI Taxonomy" id="109636"/>
    <lineage>
        <taxon>Eukaryota</taxon>
        <taxon>Fungi</taxon>
        <taxon>Dikarya</taxon>
        <taxon>Basidiomycota</taxon>
        <taxon>Agaricomycotina</taxon>
        <taxon>Agaricomycetes</taxon>
        <taxon>Agaricomycetidae</taxon>
        <taxon>Agaricales</taxon>
        <taxon>Agaricineae</taxon>
        <taxon>Strophariaceae</taxon>
        <taxon>Pholiota</taxon>
    </lineage>
</organism>
<dbReference type="EMBL" id="MU155343">
    <property type="protein sequence ID" value="KAF9475187.1"/>
    <property type="molecule type" value="Genomic_DNA"/>
</dbReference>
<dbReference type="Gene3D" id="3.40.50.1820">
    <property type="entry name" value="alpha/beta hydrolase"/>
    <property type="match status" value="1"/>
</dbReference>
<keyword evidence="3" id="KW-0732">Signal</keyword>
<dbReference type="SUPFAM" id="SSF53474">
    <property type="entry name" value="alpha/beta-Hydrolases"/>
    <property type="match status" value="1"/>
</dbReference>
<dbReference type="Pfam" id="PF00135">
    <property type="entry name" value="COesterase"/>
    <property type="match status" value="2"/>
</dbReference>
<dbReference type="InterPro" id="IPR019826">
    <property type="entry name" value="Carboxylesterase_B_AS"/>
</dbReference>
<evidence type="ECO:0000313" key="5">
    <source>
        <dbReference type="EMBL" id="KAF9475187.1"/>
    </source>
</evidence>
<dbReference type="InterPro" id="IPR029058">
    <property type="entry name" value="AB_hydrolase_fold"/>
</dbReference>
<dbReference type="PROSITE" id="PS00122">
    <property type="entry name" value="CARBOXYLESTERASE_B_1"/>
    <property type="match status" value="1"/>
</dbReference>
<dbReference type="EC" id="3.1.1.-" evidence="3"/>
<sequence>MHGFVLDSLSLLFALLSTSNLAVGIPLSDRATDGLTVSTAQGPVTGTLISPRVRQFLGIPYATAARWTAPSAPPQRSTTFNANQFGTTCVESLDPSHNEFLELSGAGTLGADGKPLVHGDACLSANIWAPSTSRPQGTAVLLWVYGGSFEFGTSNFAAYIGQNFVDAHDDITVVTFNYRMNIFGQPNAPQFAVDGQPQNFGLLDINAAIEWVHSNIAIFGGDPERITLFGQSAGSVAIDAYAYASAASGSGKVKGIIMESGTLDLALSVPIGKIGTDKADVDSWNAVAKAVGCGTTGNAAQLACMRAVDPNVLEKAVLSTDTSFTVIADDATIFSDTRKRAAASNFLHVPMLIGSTANEGDIFIVAEELLELGFTIPGVETVVSNAITKVAFTCPAKTAATDRTQAKVPVFRYQYDAVFPDISTRDDLRAYHASEIPIVFGTYNASTASAAPTANEIALSQYVQSAWVAFARNPTSGLTGNGFAWPEYGATQQVVLLGNDANPAGKTVVAASSVDADCGIIDDLVDAYNDIGFVISLL</sequence>
<dbReference type="OrthoDB" id="408631at2759"/>
<comment type="similarity">
    <text evidence="1 3">Belongs to the type-B carboxylesterase/lipase family.</text>
</comment>
<reference evidence="5" key="1">
    <citation type="submission" date="2020-11" db="EMBL/GenBank/DDBJ databases">
        <authorList>
            <consortium name="DOE Joint Genome Institute"/>
            <person name="Ahrendt S."/>
            <person name="Riley R."/>
            <person name="Andreopoulos W."/>
            <person name="Labutti K."/>
            <person name="Pangilinan J."/>
            <person name="Ruiz-Duenas F.J."/>
            <person name="Barrasa J.M."/>
            <person name="Sanchez-Garcia M."/>
            <person name="Camarero S."/>
            <person name="Miyauchi S."/>
            <person name="Serrano A."/>
            <person name="Linde D."/>
            <person name="Babiker R."/>
            <person name="Drula E."/>
            <person name="Ayuso-Fernandez I."/>
            <person name="Pacheco R."/>
            <person name="Padilla G."/>
            <person name="Ferreira P."/>
            <person name="Barriuso J."/>
            <person name="Kellner H."/>
            <person name="Castanera R."/>
            <person name="Alfaro M."/>
            <person name="Ramirez L."/>
            <person name="Pisabarro A.G."/>
            <person name="Kuo A."/>
            <person name="Tritt A."/>
            <person name="Lipzen A."/>
            <person name="He G."/>
            <person name="Yan M."/>
            <person name="Ng V."/>
            <person name="Cullen D."/>
            <person name="Martin F."/>
            <person name="Rosso M.-N."/>
            <person name="Henrissat B."/>
            <person name="Hibbett D."/>
            <person name="Martinez A.T."/>
            <person name="Grigoriev I.V."/>
        </authorList>
    </citation>
    <scope>NUCLEOTIDE SEQUENCE</scope>
    <source>
        <strain evidence="5">CIRM-BRFM 674</strain>
    </source>
</reference>
<evidence type="ECO:0000256" key="1">
    <source>
        <dbReference type="ARBA" id="ARBA00005964"/>
    </source>
</evidence>